<evidence type="ECO:0000313" key="2">
    <source>
        <dbReference type="Proteomes" id="UP000268162"/>
    </source>
</evidence>
<reference evidence="2" key="1">
    <citation type="journal article" date="2018" name="Nat. Microbiol.">
        <title>Leveraging single-cell genomics to expand the fungal tree of life.</title>
        <authorList>
            <person name="Ahrendt S.R."/>
            <person name="Quandt C.A."/>
            <person name="Ciobanu D."/>
            <person name="Clum A."/>
            <person name="Salamov A."/>
            <person name="Andreopoulos B."/>
            <person name="Cheng J.F."/>
            <person name="Woyke T."/>
            <person name="Pelin A."/>
            <person name="Henrissat B."/>
            <person name="Reynolds N.K."/>
            <person name="Benny G.L."/>
            <person name="Smith M.E."/>
            <person name="James T.Y."/>
            <person name="Grigoriev I.V."/>
        </authorList>
    </citation>
    <scope>NUCLEOTIDE SEQUENCE [LARGE SCALE GENOMIC DNA]</scope>
    <source>
        <strain evidence="2">RSA 468</strain>
    </source>
</reference>
<dbReference type="PANTHER" id="PTHR28052:SF1">
    <property type="entry name" value="UPF0545 PROTEIN C22ORF39"/>
    <property type="match status" value="1"/>
</dbReference>
<dbReference type="STRING" id="215637.A0A4P9ZUZ4"/>
<dbReference type="PANTHER" id="PTHR28052">
    <property type="entry name" value="UPF0545 PROTEIN C22ORF39"/>
    <property type="match status" value="1"/>
</dbReference>
<gene>
    <name evidence="1" type="ORF">BJ085DRAFT_40584</name>
</gene>
<keyword evidence="2" id="KW-1185">Reference proteome</keyword>
<proteinExistence type="predicted"/>
<sequence>MVDPKPTDSASEPQPPLECNVMRAIDDMFSCSNLKGHALNYYRYGVRRDCKSKSERLKLCLKVNLMSDARRQKILQQYEDEKKQKLLDGPNILDVMSERT</sequence>
<dbReference type="Pfam" id="PF11326">
    <property type="entry name" value="PANTS-like"/>
    <property type="match status" value="1"/>
</dbReference>
<dbReference type="Proteomes" id="UP000268162">
    <property type="component" value="Unassembled WGS sequence"/>
</dbReference>
<organism evidence="1 2">
    <name type="scientific">Dimargaris cristalligena</name>
    <dbReference type="NCBI Taxonomy" id="215637"/>
    <lineage>
        <taxon>Eukaryota</taxon>
        <taxon>Fungi</taxon>
        <taxon>Fungi incertae sedis</taxon>
        <taxon>Zoopagomycota</taxon>
        <taxon>Kickxellomycotina</taxon>
        <taxon>Dimargaritomycetes</taxon>
        <taxon>Dimargaritales</taxon>
        <taxon>Dimargaritaceae</taxon>
        <taxon>Dimargaris</taxon>
    </lineage>
</organism>
<protein>
    <submittedName>
        <fullName evidence="1">Uncharacterized protein</fullName>
    </submittedName>
</protein>
<dbReference type="EMBL" id="ML002619">
    <property type="protein sequence ID" value="RKP36642.1"/>
    <property type="molecule type" value="Genomic_DNA"/>
</dbReference>
<dbReference type="AlphaFoldDB" id="A0A4P9ZUZ4"/>
<dbReference type="InterPro" id="IPR021475">
    <property type="entry name" value="Pants/Emi1-like"/>
</dbReference>
<dbReference type="OrthoDB" id="2017405at2759"/>
<evidence type="ECO:0000313" key="1">
    <source>
        <dbReference type="EMBL" id="RKP36642.1"/>
    </source>
</evidence>
<accession>A0A4P9ZUZ4</accession>
<name>A0A4P9ZUZ4_9FUNG</name>